<dbReference type="SMART" id="SM00028">
    <property type="entry name" value="TPR"/>
    <property type="match status" value="3"/>
</dbReference>
<keyword evidence="2" id="KW-1185">Reference proteome</keyword>
<dbReference type="InterPro" id="IPR039340">
    <property type="entry name" value="Tfc4/TFIIIC-102/Sfc4"/>
</dbReference>
<evidence type="ECO:0000313" key="2">
    <source>
        <dbReference type="Proteomes" id="UP000887577"/>
    </source>
</evidence>
<dbReference type="InterPro" id="IPR019734">
    <property type="entry name" value="TPR_rpt"/>
</dbReference>
<name>A0A914YVR8_9BILA</name>
<dbReference type="GO" id="GO:0000127">
    <property type="term" value="C:transcription factor TFIIIC complex"/>
    <property type="evidence" value="ECO:0007669"/>
    <property type="project" value="TreeGrafter"/>
</dbReference>
<dbReference type="Pfam" id="PF22860">
    <property type="entry name" value="DUF7017"/>
    <property type="match status" value="1"/>
</dbReference>
<dbReference type="Gene3D" id="1.25.40.10">
    <property type="entry name" value="Tetratricopeptide repeat domain"/>
    <property type="match status" value="3"/>
</dbReference>
<evidence type="ECO:0000313" key="3">
    <source>
        <dbReference type="WBParaSite" id="PSU_v2.g3743.t1"/>
    </source>
</evidence>
<sequence length="927" mass="106272">MDDDFNLTLLESSSINNDLLYNNDELLASIPDDNVENGYGSGGDDEEEDMDIEFARPSSSSAPPRAKSAKGFKRANNGEVLPRSASARPRSTNPSTVLQESELRNEIQLNVCELTGEFVTPITNFQPANNPPVDNAAVTTRNKNKAQQRTMDALLGQAALLAARGQEDEAIDMLHEVVRQDPRKPHAYRQIAEICENRNEMIKCFEYRLLACHVDKSFTYEEWNEVGDLAVQLDRLFEASACYEKAARYGSEFWVFFEKRIKILQQLDAIPLIMKTKLSAMESINIEKSDVTFDWLEQMMREVVNYYTETNDTDKSIRALMCYFVRCAAEGIVNVNQMDILTANLIHQERYTDVVHLILGLCTSVKSLNSDGNPGYNVIFHEGIVSVSPFPLVNVSSFIVGPDLPTVLLARLILALIYTRNDFCVDSLINTLADREFDVKSNDLYLDIGNAFDAISYEAGGFAYAEKLVSSPTLTQCPHSWYLYGYYIEKTKEPIEAVDAYKHVLQLDNAHVDARINLSCIYQHIDDMESAIAILKETTMERCRRIPDERILIRQAEILLSQQKHDEYIRCIRLILIPHFYTVNTSVDTILKKRKTLTNKLVHMNLRRAIMNALSRTSFERMVNRMGAIAEKDKRTCDALTPTQMHDYAMKLIEGLASQHNYEELLYVVCYTFLHPKIPPLNMIVFQNILFYASIKARNFQLAFEYLRYLHSVTQASKSEESERKLKLRQIYTALNFVFCHQQGIAQQRFIGRCLSKAPDQMHLHLISGNNSLMAGSYKTAIYEYIIVLKERPNDSLIHFNLALCFTHLASRRDITRRIAVATRAIAFMAKYKQLRLLQGAKQEVYYNIGRMLHQLGFSTHAHYWYCKVLEEPDVQVFEEDERTGDAVMKTAYCYNLKSLAALNLAYIMKSYNPQKARLLKRRYCII</sequence>
<dbReference type="InterPro" id="IPR054283">
    <property type="entry name" value="DUF7017"/>
</dbReference>
<dbReference type="WBParaSite" id="PSU_v2.g3743.t1">
    <property type="protein sequence ID" value="PSU_v2.g3743.t1"/>
    <property type="gene ID" value="PSU_v2.g3743"/>
</dbReference>
<dbReference type="PANTHER" id="PTHR23082">
    <property type="entry name" value="TRANSCRIPTION INITIATION FACTOR IIIC TFIIIC , POLYPEPTIDE 3-RELATED"/>
    <property type="match status" value="1"/>
</dbReference>
<dbReference type="GO" id="GO:0006383">
    <property type="term" value="P:transcription by RNA polymerase III"/>
    <property type="evidence" value="ECO:0007669"/>
    <property type="project" value="InterPro"/>
</dbReference>
<dbReference type="SUPFAM" id="SSF48452">
    <property type="entry name" value="TPR-like"/>
    <property type="match status" value="2"/>
</dbReference>
<feature type="region of interest" description="Disordered" evidence="1">
    <location>
        <begin position="30"/>
        <end position="101"/>
    </location>
</feature>
<dbReference type="InterPro" id="IPR011990">
    <property type="entry name" value="TPR-like_helical_dom_sf"/>
</dbReference>
<proteinExistence type="predicted"/>
<feature type="compositionally biased region" description="Low complexity" evidence="1">
    <location>
        <begin position="55"/>
        <end position="66"/>
    </location>
</feature>
<dbReference type="AlphaFoldDB" id="A0A914YVR8"/>
<dbReference type="PANTHER" id="PTHR23082:SF0">
    <property type="entry name" value="GENERAL TRANSCRIPTION FACTOR 3C POLYPEPTIDE 3"/>
    <property type="match status" value="1"/>
</dbReference>
<protein>
    <submittedName>
        <fullName evidence="3">General transcription factor 3C polypeptide 3</fullName>
    </submittedName>
</protein>
<dbReference type="Proteomes" id="UP000887577">
    <property type="component" value="Unplaced"/>
</dbReference>
<feature type="compositionally biased region" description="Polar residues" evidence="1">
    <location>
        <begin position="89"/>
        <end position="99"/>
    </location>
</feature>
<evidence type="ECO:0000256" key="1">
    <source>
        <dbReference type="SAM" id="MobiDB-lite"/>
    </source>
</evidence>
<organism evidence="2 3">
    <name type="scientific">Panagrolaimus superbus</name>
    <dbReference type="NCBI Taxonomy" id="310955"/>
    <lineage>
        <taxon>Eukaryota</taxon>
        <taxon>Metazoa</taxon>
        <taxon>Ecdysozoa</taxon>
        <taxon>Nematoda</taxon>
        <taxon>Chromadorea</taxon>
        <taxon>Rhabditida</taxon>
        <taxon>Tylenchina</taxon>
        <taxon>Panagrolaimomorpha</taxon>
        <taxon>Panagrolaimoidea</taxon>
        <taxon>Panagrolaimidae</taxon>
        <taxon>Panagrolaimus</taxon>
    </lineage>
</organism>
<accession>A0A914YVR8</accession>
<feature type="compositionally biased region" description="Acidic residues" evidence="1">
    <location>
        <begin position="43"/>
        <end position="52"/>
    </location>
</feature>
<reference evidence="3" key="1">
    <citation type="submission" date="2022-11" db="UniProtKB">
        <authorList>
            <consortium name="WormBaseParasite"/>
        </authorList>
    </citation>
    <scope>IDENTIFICATION</scope>
</reference>